<gene>
    <name evidence="7" type="primary">ccpA_4</name>
    <name evidence="10" type="ORF">DW856_05920</name>
    <name evidence="9" type="ORF">DW927_08585</name>
    <name evidence="11" type="ORF">DWZ31_12385</name>
    <name evidence="7" type="ORF">ERS852572_02199</name>
    <name evidence="8" type="ORF">GMD50_11125</name>
</gene>
<dbReference type="Proteomes" id="UP000284465">
    <property type="component" value="Unassembled WGS sequence"/>
</dbReference>
<keyword evidence="1" id="KW-0678">Repressor</keyword>
<dbReference type="Pfam" id="PF00356">
    <property type="entry name" value="LacI"/>
    <property type="match status" value="1"/>
</dbReference>
<dbReference type="InterPro" id="IPR028082">
    <property type="entry name" value="Peripla_BP_I"/>
</dbReference>
<dbReference type="CDD" id="cd01392">
    <property type="entry name" value="HTH_LacI"/>
    <property type="match status" value="1"/>
</dbReference>
<evidence type="ECO:0000259" key="6">
    <source>
        <dbReference type="PROSITE" id="PS50943"/>
    </source>
</evidence>
<protein>
    <submittedName>
        <fullName evidence="7">Catabolite control protein</fullName>
    </submittedName>
    <submittedName>
        <fullName evidence="8">LacI family DNA-binding transcriptional regulator</fullName>
    </submittedName>
    <submittedName>
        <fullName evidence="9">LacI family transcriptional regulator</fullName>
    </submittedName>
</protein>
<dbReference type="GO" id="GO:0000976">
    <property type="term" value="F:transcription cis-regulatory region binding"/>
    <property type="evidence" value="ECO:0007669"/>
    <property type="project" value="TreeGrafter"/>
</dbReference>
<feature type="domain" description="HTH cro/C1-type" evidence="6">
    <location>
        <begin position="3"/>
        <end position="46"/>
    </location>
</feature>
<dbReference type="SMART" id="SM00354">
    <property type="entry name" value="HTH_LACI"/>
    <property type="match status" value="1"/>
</dbReference>
<dbReference type="Proteomes" id="UP000478483">
    <property type="component" value="Unassembled WGS sequence"/>
</dbReference>
<evidence type="ECO:0000256" key="2">
    <source>
        <dbReference type="ARBA" id="ARBA00023015"/>
    </source>
</evidence>
<dbReference type="Gene3D" id="1.10.260.40">
    <property type="entry name" value="lambda repressor-like DNA-binding domains"/>
    <property type="match status" value="1"/>
</dbReference>
<evidence type="ECO:0000256" key="3">
    <source>
        <dbReference type="ARBA" id="ARBA00023125"/>
    </source>
</evidence>
<evidence type="ECO:0000313" key="10">
    <source>
        <dbReference type="EMBL" id="RHC18483.1"/>
    </source>
</evidence>
<dbReference type="InterPro" id="IPR001387">
    <property type="entry name" value="Cro/C1-type_HTH"/>
</dbReference>
<dbReference type="CDD" id="cd06291">
    <property type="entry name" value="PBP1_Qymf-like"/>
    <property type="match status" value="1"/>
</dbReference>
<dbReference type="Proteomes" id="UP000095350">
    <property type="component" value="Unassembled WGS sequence"/>
</dbReference>
<evidence type="ECO:0000313" key="11">
    <source>
        <dbReference type="EMBL" id="RHN06604.1"/>
    </source>
</evidence>
<dbReference type="Gene3D" id="3.40.50.2300">
    <property type="match status" value="2"/>
</dbReference>
<dbReference type="EMBL" id="QSHO01000004">
    <property type="protein sequence ID" value="RHC18483.1"/>
    <property type="molecule type" value="Genomic_DNA"/>
</dbReference>
<evidence type="ECO:0000313" key="8">
    <source>
        <dbReference type="EMBL" id="MTR85600.1"/>
    </source>
</evidence>
<dbReference type="PANTHER" id="PTHR30146:SF95">
    <property type="entry name" value="RIBOSE OPERON REPRESSOR"/>
    <property type="match status" value="1"/>
</dbReference>
<dbReference type="Proteomes" id="UP000283513">
    <property type="component" value="Unassembled WGS sequence"/>
</dbReference>
<dbReference type="RefSeq" id="WP_015521794.1">
    <property type="nucleotide sequence ID" value="NZ_CABIYH010000015.1"/>
</dbReference>
<evidence type="ECO:0000313" key="14">
    <source>
        <dbReference type="Proteomes" id="UP000283586"/>
    </source>
</evidence>
<evidence type="ECO:0000256" key="1">
    <source>
        <dbReference type="ARBA" id="ARBA00022491"/>
    </source>
</evidence>
<evidence type="ECO:0000313" key="15">
    <source>
        <dbReference type="Proteomes" id="UP000284465"/>
    </source>
</evidence>
<dbReference type="PANTHER" id="PTHR30146">
    <property type="entry name" value="LACI-RELATED TRANSCRIPTIONAL REPRESSOR"/>
    <property type="match status" value="1"/>
</dbReference>
<reference evidence="8 16" key="3">
    <citation type="journal article" date="2019" name="Nat. Med.">
        <title>A library of human gut bacterial isolates paired with longitudinal multiomics data enables mechanistic microbiome research.</title>
        <authorList>
            <person name="Poyet M."/>
            <person name="Groussin M."/>
            <person name="Gibbons S.M."/>
            <person name="Avila-Pacheco J."/>
            <person name="Jiang X."/>
            <person name="Kearney S.M."/>
            <person name="Perrotta A.R."/>
            <person name="Berdy B."/>
            <person name="Zhao S."/>
            <person name="Lieberman T.D."/>
            <person name="Swanson P.K."/>
            <person name="Smith M."/>
            <person name="Roesemann S."/>
            <person name="Alexander J.E."/>
            <person name="Rich S.A."/>
            <person name="Livny J."/>
            <person name="Vlamakis H."/>
            <person name="Clish C."/>
            <person name="Bullock K."/>
            <person name="Deik A."/>
            <person name="Scott J."/>
            <person name="Pierce K.A."/>
            <person name="Xavier R.J."/>
            <person name="Alm E.J."/>
        </authorList>
    </citation>
    <scope>NUCLEOTIDE SEQUENCE [LARGE SCALE GENOMIC DNA]</scope>
    <source>
        <strain evidence="8 16">BIOML-A1</strain>
    </source>
</reference>
<dbReference type="InterPro" id="IPR010982">
    <property type="entry name" value="Lambda_DNA-bd_dom_sf"/>
</dbReference>
<evidence type="ECO:0000256" key="4">
    <source>
        <dbReference type="ARBA" id="ARBA00023163"/>
    </source>
</evidence>
<dbReference type="EMBL" id="WNAJ01000012">
    <property type="protein sequence ID" value="MTR85600.1"/>
    <property type="molecule type" value="Genomic_DNA"/>
</dbReference>
<dbReference type="PaxDb" id="166486-ERS852572_02199"/>
<dbReference type="SUPFAM" id="SSF47413">
    <property type="entry name" value="lambda repressor-like DNA-binding domains"/>
    <property type="match status" value="1"/>
</dbReference>
<organism evidence="7 12">
    <name type="scientific">Roseburia intestinalis</name>
    <dbReference type="NCBI Taxonomy" id="166486"/>
    <lineage>
        <taxon>Bacteria</taxon>
        <taxon>Bacillati</taxon>
        <taxon>Bacillota</taxon>
        <taxon>Clostridia</taxon>
        <taxon>Lachnospirales</taxon>
        <taxon>Lachnospiraceae</taxon>
        <taxon>Roseburia</taxon>
    </lineage>
</organism>
<dbReference type="EMBL" id="QSFP01000008">
    <property type="protein sequence ID" value="RHA67377.1"/>
    <property type="molecule type" value="Genomic_DNA"/>
</dbReference>
<evidence type="ECO:0000313" key="9">
    <source>
        <dbReference type="EMBL" id="RHA67377.1"/>
    </source>
</evidence>
<feature type="domain" description="HTH lacI-type" evidence="5">
    <location>
        <begin position="2"/>
        <end position="56"/>
    </location>
</feature>
<proteinExistence type="predicted"/>
<name>A0A173UMB8_9FIRM</name>
<evidence type="ECO:0000313" key="7">
    <source>
        <dbReference type="EMBL" id="CUN15974.1"/>
    </source>
</evidence>
<evidence type="ECO:0000313" key="16">
    <source>
        <dbReference type="Proteomes" id="UP000478483"/>
    </source>
</evidence>
<evidence type="ECO:0000313" key="12">
    <source>
        <dbReference type="Proteomes" id="UP000095350"/>
    </source>
</evidence>
<dbReference type="Proteomes" id="UP000283586">
    <property type="component" value="Unassembled WGS sequence"/>
</dbReference>
<dbReference type="Pfam" id="PF13377">
    <property type="entry name" value="Peripla_BP_3"/>
    <property type="match status" value="1"/>
</dbReference>
<dbReference type="PROSITE" id="PS50932">
    <property type="entry name" value="HTH_LACI_2"/>
    <property type="match status" value="1"/>
</dbReference>
<dbReference type="PROSITE" id="PS50943">
    <property type="entry name" value="HTH_CROC1"/>
    <property type="match status" value="1"/>
</dbReference>
<accession>A0A173UMB8</accession>
<dbReference type="GO" id="GO:0003700">
    <property type="term" value="F:DNA-binding transcription factor activity"/>
    <property type="evidence" value="ECO:0007669"/>
    <property type="project" value="TreeGrafter"/>
</dbReference>
<dbReference type="AlphaFoldDB" id="A0A173UMB8"/>
<dbReference type="STRING" id="166486.ERS852572_02199"/>
<keyword evidence="4" id="KW-0804">Transcription</keyword>
<keyword evidence="3 8" id="KW-0238">DNA-binding</keyword>
<dbReference type="SUPFAM" id="SSF53822">
    <property type="entry name" value="Periplasmic binding protein-like I"/>
    <property type="match status" value="1"/>
</dbReference>
<keyword evidence="2" id="KW-0805">Transcription regulation</keyword>
<evidence type="ECO:0000313" key="13">
    <source>
        <dbReference type="Proteomes" id="UP000283513"/>
    </source>
</evidence>
<reference evidence="13 14" key="2">
    <citation type="submission" date="2018-08" db="EMBL/GenBank/DDBJ databases">
        <title>A genome reference for cultivated species of the human gut microbiota.</title>
        <authorList>
            <person name="Zou Y."/>
            <person name="Xue W."/>
            <person name="Luo G."/>
        </authorList>
    </citation>
    <scope>NUCLEOTIDE SEQUENCE [LARGE SCALE GENOMIC DNA]</scope>
    <source>
        <strain evidence="11 14">AF31-21AC</strain>
        <strain evidence="10 13">AM37-1AC</strain>
        <strain evidence="9 15">AM43-11</strain>
    </source>
</reference>
<sequence length="325" mass="36296">MATLKDVAKETGLTVSTVSRVLNNRGYISEETRKKVYEAMKKLNYRPNEVARSLSKQTTNTIGVIVPHIRHPYFAELISNLESQAYHYDHKILLFNSQEKNEKEWEYMEMCTSNRVAGVILCSGTVGVEKFTGLNVPLITIERYLENGTAEVECDNEQGGRLAAQHLIDCGCKHLIHISGVHETAMPADARAVGFRAVCEKQKVSYQIADTTAFEYNHLEYHQILEKLLKENPDTDGIFASSDLIAAQLLQVCHNLNIDVPSQMKIVGFDDVNIASLTTPPITTIHQPIKEMAKMAVELLVRSGNGELVPNRTTLPVSLVVRETT</sequence>
<dbReference type="EMBL" id="CYXZ01000015">
    <property type="protein sequence ID" value="CUN15974.1"/>
    <property type="molecule type" value="Genomic_DNA"/>
</dbReference>
<dbReference type="InterPro" id="IPR046335">
    <property type="entry name" value="LacI/GalR-like_sensor"/>
</dbReference>
<dbReference type="InterPro" id="IPR000843">
    <property type="entry name" value="HTH_LacI"/>
</dbReference>
<dbReference type="EMBL" id="QRQN01000015">
    <property type="protein sequence ID" value="RHN06604.1"/>
    <property type="molecule type" value="Genomic_DNA"/>
</dbReference>
<reference evidence="7 12" key="1">
    <citation type="submission" date="2015-09" db="EMBL/GenBank/DDBJ databases">
        <authorList>
            <consortium name="Pathogen Informatics"/>
        </authorList>
    </citation>
    <scope>NUCLEOTIDE SEQUENCE [LARGE SCALE GENOMIC DNA]</scope>
    <source>
        <strain evidence="7 12">2789STDY5834960</strain>
    </source>
</reference>
<dbReference type="OrthoDB" id="9796186at2"/>
<evidence type="ECO:0000259" key="5">
    <source>
        <dbReference type="PROSITE" id="PS50932"/>
    </source>
</evidence>